<dbReference type="SUPFAM" id="SSF160059">
    <property type="entry name" value="PriA/YqbF domain"/>
    <property type="match status" value="1"/>
</dbReference>
<dbReference type="AlphaFoldDB" id="A0AAD6QBT6"/>
<keyword evidence="3" id="KW-1185">Reference proteome</keyword>
<proteinExistence type="predicted"/>
<organism evidence="2 3">
    <name type="scientific">Populus alba x Populus x berolinensis</name>
    <dbReference type="NCBI Taxonomy" id="444605"/>
    <lineage>
        <taxon>Eukaryota</taxon>
        <taxon>Viridiplantae</taxon>
        <taxon>Streptophyta</taxon>
        <taxon>Embryophyta</taxon>
        <taxon>Tracheophyta</taxon>
        <taxon>Spermatophyta</taxon>
        <taxon>Magnoliopsida</taxon>
        <taxon>eudicotyledons</taxon>
        <taxon>Gunneridae</taxon>
        <taxon>Pentapetalae</taxon>
        <taxon>rosids</taxon>
        <taxon>fabids</taxon>
        <taxon>Malpighiales</taxon>
        <taxon>Salicaceae</taxon>
        <taxon>Saliceae</taxon>
        <taxon>Populus</taxon>
    </lineage>
</organism>
<dbReference type="CDD" id="cd21694">
    <property type="entry name" value="GINS_B_Psf2"/>
    <property type="match status" value="1"/>
</dbReference>
<dbReference type="GO" id="GO:0000727">
    <property type="term" value="P:double-strand break repair via break-induced replication"/>
    <property type="evidence" value="ECO:0007669"/>
    <property type="project" value="TreeGrafter"/>
</dbReference>
<gene>
    <name evidence="2" type="ORF">NC653_019875</name>
</gene>
<dbReference type="PANTHER" id="PTHR12772">
    <property type="entry name" value="DNA REPLICATION COMPLEX GINS PROTEIN PSF2"/>
    <property type="match status" value="1"/>
</dbReference>
<evidence type="ECO:0000313" key="2">
    <source>
        <dbReference type="EMBL" id="KAJ6986496.1"/>
    </source>
</evidence>
<sequence length="201" mass="22529">MAGQSDSNMSLFSPGEVPSPFSLHTIYRFMRGRLCLAAGDYGPFHPQLAAQVPLWLAVALKKRGKCTIRPPHVDVNCAREDIPDMYMWKNMSAMEVNIIRAFAGRALQAFYKHDNEQQAPDTDRMLDKQPQIPTDRPKVCYFLMSDLHVCARGSYLFLLFCYNAIEKCASAVVNDGQAFSAVLNASSLFTSQLLTTKIVKQ</sequence>
<dbReference type="EMBL" id="JAQIZT010000008">
    <property type="protein sequence ID" value="KAJ6986496.1"/>
    <property type="molecule type" value="Genomic_DNA"/>
</dbReference>
<reference evidence="2" key="1">
    <citation type="journal article" date="2023" name="Mol. Ecol. Resour.">
        <title>Chromosome-level genome assembly of a triploid poplar Populus alba 'Berolinensis'.</title>
        <authorList>
            <person name="Chen S."/>
            <person name="Yu Y."/>
            <person name="Wang X."/>
            <person name="Wang S."/>
            <person name="Zhang T."/>
            <person name="Zhou Y."/>
            <person name="He R."/>
            <person name="Meng N."/>
            <person name="Wang Y."/>
            <person name="Liu W."/>
            <person name="Liu Z."/>
            <person name="Liu J."/>
            <person name="Guo Q."/>
            <person name="Huang H."/>
            <person name="Sederoff R.R."/>
            <person name="Wang G."/>
            <person name="Qu G."/>
            <person name="Chen S."/>
        </authorList>
    </citation>
    <scope>NUCLEOTIDE SEQUENCE</scope>
    <source>
        <strain evidence="2">SC-2020</strain>
    </source>
</reference>
<dbReference type="Gene3D" id="3.40.5.50">
    <property type="match status" value="1"/>
</dbReference>
<dbReference type="InterPro" id="IPR056784">
    <property type="entry name" value="PSF2_N"/>
</dbReference>
<dbReference type="GO" id="GO:0006260">
    <property type="term" value="P:DNA replication"/>
    <property type="evidence" value="ECO:0007669"/>
    <property type="project" value="InterPro"/>
</dbReference>
<evidence type="ECO:0000259" key="1">
    <source>
        <dbReference type="Pfam" id="PF25005"/>
    </source>
</evidence>
<protein>
    <recommendedName>
        <fullName evidence="1">DNA replication complex GINS protein PSF2 N-terminal domain-containing protein</fullName>
    </recommendedName>
</protein>
<dbReference type="GO" id="GO:0000811">
    <property type="term" value="C:GINS complex"/>
    <property type="evidence" value="ECO:0007669"/>
    <property type="project" value="TreeGrafter"/>
</dbReference>
<dbReference type="Pfam" id="PF25005">
    <property type="entry name" value="PSF2_N"/>
    <property type="match status" value="1"/>
</dbReference>
<feature type="domain" description="DNA replication complex GINS protein PSF2 N-terminal" evidence="1">
    <location>
        <begin position="29"/>
        <end position="68"/>
    </location>
</feature>
<name>A0AAD6QBT6_9ROSI</name>
<evidence type="ECO:0000313" key="3">
    <source>
        <dbReference type="Proteomes" id="UP001164929"/>
    </source>
</evidence>
<dbReference type="Proteomes" id="UP001164929">
    <property type="component" value="Chromosome 8"/>
</dbReference>
<dbReference type="PANTHER" id="PTHR12772:SF0">
    <property type="entry name" value="DNA REPLICATION COMPLEX GINS PROTEIN PSF2"/>
    <property type="match status" value="1"/>
</dbReference>
<dbReference type="InterPro" id="IPR007257">
    <property type="entry name" value="GINS_Psf2"/>
</dbReference>
<accession>A0AAD6QBT6</accession>
<comment type="caution">
    <text evidence="2">The sequence shown here is derived from an EMBL/GenBank/DDBJ whole genome shotgun (WGS) entry which is preliminary data.</text>
</comment>